<comment type="caution">
    <text evidence="1">The sequence shown here is derived from an EMBL/GenBank/DDBJ whole genome shotgun (WGS) entry which is preliminary data.</text>
</comment>
<dbReference type="Gene3D" id="3.50.50.60">
    <property type="entry name" value="FAD/NAD(P)-binding domain"/>
    <property type="match status" value="1"/>
</dbReference>
<reference evidence="1" key="1">
    <citation type="journal article" date="2021" name="ISME J.">
        <title>Fine-scale metabolic discontinuity in a stratified prokaryote microbiome of a Red Sea deep halocline.</title>
        <authorList>
            <person name="Michoud G."/>
            <person name="Ngugi D.K."/>
            <person name="Barozzi A."/>
            <person name="Merlino G."/>
            <person name="Calleja M.L."/>
            <person name="Delgado-Huertas A."/>
            <person name="Moran X.A.G."/>
            <person name="Daffonchio D."/>
        </authorList>
    </citation>
    <scope>NUCLEOTIDE SEQUENCE</scope>
    <source>
        <strain evidence="1">SuakinDeep_MAG55_1</strain>
    </source>
</reference>
<dbReference type="EMBL" id="JAANXD010000046">
    <property type="protein sequence ID" value="MBS1258084.1"/>
    <property type="molecule type" value="Genomic_DNA"/>
</dbReference>
<name>A0A941W2S0_9BACT</name>
<evidence type="ECO:0000313" key="1">
    <source>
        <dbReference type="EMBL" id="MBS1258084.1"/>
    </source>
</evidence>
<evidence type="ECO:0000313" key="2">
    <source>
        <dbReference type="Proteomes" id="UP000722750"/>
    </source>
</evidence>
<dbReference type="SUPFAM" id="SSF51905">
    <property type="entry name" value="FAD/NAD(P)-binding domain"/>
    <property type="match status" value="1"/>
</dbReference>
<sequence length="59" mass="6396">MVPKRIIIIGAVASGTKTAAKARREDPFAKITLITEEAEISYASCGTPYFISDIIKDSH</sequence>
<dbReference type="AlphaFoldDB" id="A0A941W2S0"/>
<protein>
    <submittedName>
        <fullName evidence="1">Coenzyme A disulfide reductase</fullName>
    </submittedName>
</protein>
<dbReference type="InterPro" id="IPR036188">
    <property type="entry name" value="FAD/NAD-bd_sf"/>
</dbReference>
<gene>
    <name evidence="1" type="ORF">MAG551_01137</name>
</gene>
<dbReference type="Proteomes" id="UP000722750">
    <property type="component" value="Unassembled WGS sequence"/>
</dbReference>
<accession>A0A941W2S0</accession>
<organism evidence="1 2">
    <name type="scientific">Candidatus Scalindua arabica</name>
    <dbReference type="NCBI Taxonomy" id="1127984"/>
    <lineage>
        <taxon>Bacteria</taxon>
        <taxon>Pseudomonadati</taxon>
        <taxon>Planctomycetota</taxon>
        <taxon>Candidatus Brocadiia</taxon>
        <taxon>Candidatus Brocadiales</taxon>
        <taxon>Candidatus Scalinduaceae</taxon>
        <taxon>Candidatus Scalindua</taxon>
    </lineage>
</organism>
<proteinExistence type="predicted"/>